<evidence type="ECO:0000256" key="3">
    <source>
        <dbReference type="ARBA" id="ARBA00022692"/>
    </source>
</evidence>
<evidence type="ECO:0000259" key="7">
    <source>
        <dbReference type="Pfam" id="PF02687"/>
    </source>
</evidence>
<comment type="caution">
    <text evidence="9">The sequence shown here is derived from an EMBL/GenBank/DDBJ whole genome shotgun (WGS) entry which is preliminary data.</text>
</comment>
<accession>A0ABV8SM62</accession>
<dbReference type="Proteomes" id="UP001595904">
    <property type="component" value="Unassembled WGS sequence"/>
</dbReference>
<feature type="transmembrane region" description="Helical" evidence="6">
    <location>
        <begin position="305"/>
        <end position="332"/>
    </location>
</feature>
<evidence type="ECO:0000256" key="5">
    <source>
        <dbReference type="ARBA" id="ARBA00023136"/>
    </source>
</evidence>
<dbReference type="RefSeq" id="WP_380593915.1">
    <property type="nucleotide sequence ID" value="NZ_JBHSDU010000001.1"/>
</dbReference>
<proteinExistence type="predicted"/>
<dbReference type="Pfam" id="PF02687">
    <property type="entry name" value="FtsX"/>
    <property type="match status" value="1"/>
</dbReference>
<evidence type="ECO:0000256" key="1">
    <source>
        <dbReference type="ARBA" id="ARBA00004651"/>
    </source>
</evidence>
<dbReference type="InterPro" id="IPR025857">
    <property type="entry name" value="MacB_PCD"/>
</dbReference>
<evidence type="ECO:0000256" key="6">
    <source>
        <dbReference type="SAM" id="Phobius"/>
    </source>
</evidence>
<evidence type="ECO:0000256" key="2">
    <source>
        <dbReference type="ARBA" id="ARBA00022475"/>
    </source>
</evidence>
<dbReference type="InterPro" id="IPR050250">
    <property type="entry name" value="Macrolide_Exporter_MacB"/>
</dbReference>
<dbReference type="Pfam" id="PF12704">
    <property type="entry name" value="MacB_PCD"/>
    <property type="match status" value="1"/>
</dbReference>
<organism evidence="9 10">
    <name type="scientific">Steroidobacter flavus</name>
    <dbReference type="NCBI Taxonomy" id="1842136"/>
    <lineage>
        <taxon>Bacteria</taxon>
        <taxon>Pseudomonadati</taxon>
        <taxon>Pseudomonadota</taxon>
        <taxon>Gammaproteobacteria</taxon>
        <taxon>Steroidobacterales</taxon>
        <taxon>Steroidobacteraceae</taxon>
        <taxon>Steroidobacter</taxon>
    </lineage>
</organism>
<gene>
    <name evidence="9" type="ORF">ACFPN2_00530</name>
</gene>
<keyword evidence="5 6" id="KW-0472">Membrane</keyword>
<protein>
    <submittedName>
        <fullName evidence="9">ABC transporter permease</fullName>
    </submittedName>
</protein>
<dbReference type="PANTHER" id="PTHR30572:SF15">
    <property type="entry name" value="ABC TRANSPORTER PERMEASE"/>
    <property type="match status" value="1"/>
</dbReference>
<keyword evidence="3 6" id="KW-0812">Transmembrane</keyword>
<keyword evidence="4 6" id="KW-1133">Transmembrane helix</keyword>
<feature type="transmembrane region" description="Helical" evidence="6">
    <location>
        <begin position="21"/>
        <end position="45"/>
    </location>
</feature>
<reference evidence="10" key="1">
    <citation type="journal article" date="2019" name="Int. J. Syst. Evol. Microbiol.">
        <title>The Global Catalogue of Microorganisms (GCM) 10K type strain sequencing project: providing services to taxonomists for standard genome sequencing and annotation.</title>
        <authorList>
            <consortium name="The Broad Institute Genomics Platform"/>
            <consortium name="The Broad Institute Genome Sequencing Center for Infectious Disease"/>
            <person name="Wu L."/>
            <person name="Ma J."/>
        </authorList>
    </citation>
    <scope>NUCLEOTIDE SEQUENCE [LARGE SCALE GENOMIC DNA]</scope>
    <source>
        <strain evidence="10">CGMCC 1.10759</strain>
    </source>
</reference>
<evidence type="ECO:0000259" key="8">
    <source>
        <dbReference type="Pfam" id="PF12704"/>
    </source>
</evidence>
<evidence type="ECO:0000313" key="10">
    <source>
        <dbReference type="Proteomes" id="UP001595904"/>
    </source>
</evidence>
<evidence type="ECO:0000313" key="9">
    <source>
        <dbReference type="EMBL" id="MFC4307554.1"/>
    </source>
</evidence>
<evidence type="ECO:0000256" key="4">
    <source>
        <dbReference type="ARBA" id="ARBA00022989"/>
    </source>
</evidence>
<feature type="transmembrane region" description="Helical" evidence="6">
    <location>
        <begin position="260"/>
        <end position="285"/>
    </location>
</feature>
<keyword evidence="10" id="KW-1185">Reference proteome</keyword>
<name>A0ABV8SM62_9GAMM</name>
<comment type="subcellular location">
    <subcellularLocation>
        <location evidence="1">Cell membrane</location>
        <topology evidence="1">Multi-pass membrane protein</topology>
    </subcellularLocation>
</comment>
<dbReference type="EMBL" id="JBHSDU010000001">
    <property type="protein sequence ID" value="MFC4307554.1"/>
    <property type="molecule type" value="Genomic_DNA"/>
</dbReference>
<sequence>MKFFRELLAVLRVNLSSVPQRIGSALTILVGVTCAVGALVSMLAMGTGAREQQVANVRPDRVILTTKGTRPGQGNITKEEAAVILGLPGVRRNAAGVPIVVFQSMVPIEGRRRATGNRIYFPLVGVTAALRDYAPELHFTAGRPFQSGLSELVASNACTRQFVGFELGDKRLLRGGDWTVVGHFDQGLAQDCIVYADAATLMSAFTRTTYSSAALMLRSPADFDMLRAAVTSDPRLRLEVRGEKEAIEEAFKPLNAILNFVSYFVGTIMAIGATLGAVNSLYAMVDARQREIATLRAIGFKSGPVILAVLIESMLLALPGALLGSVLAWLLFNGLAASPLGYSFELSVTVSLALLGIEWALAMGLLGGLLPALRAARLPVVTALRAI</sequence>
<feature type="transmembrane region" description="Helical" evidence="6">
    <location>
        <begin position="352"/>
        <end position="373"/>
    </location>
</feature>
<dbReference type="InterPro" id="IPR003838">
    <property type="entry name" value="ABC3_permease_C"/>
</dbReference>
<feature type="domain" description="MacB-like periplasmic core" evidence="8">
    <location>
        <begin position="25"/>
        <end position="231"/>
    </location>
</feature>
<feature type="domain" description="ABC3 transporter permease C-terminal" evidence="7">
    <location>
        <begin position="264"/>
        <end position="379"/>
    </location>
</feature>
<dbReference type="PANTHER" id="PTHR30572">
    <property type="entry name" value="MEMBRANE COMPONENT OF TRANSPORTER-RELATED"/>
    <property type="match status" value="1"/>
</dbReference>
<keyword evidence="2" id="KW-1003">Cell membrane</keyword>